<keyword evidence="2" id="KW-0285">Flavoprotein</keyword>
<dbReference type="GO" id="GO:0016651">
    <property type="term" value="F:oxidoreductase activity, acting on NAD(P)H"/>
    <property type="evidence" value="ECO:0007669"/>
    <property type="project" value="TreeGrafter"/>
</dbReference>
<dbReference type="Proteomes" id="UP001144397">
    <property type="component" value="Unassembled WGS sequence"/>
</dbReference>
<feature type="domain" description="Reductase C-terminal" evidence="6">
    <location>
        <begin position="328"/>
        <end position="404"/>
    </location>
</feature>
<sequence>MGDAMDQEHAGEDHICIVGAGQAAASLALRLRHGGYSGALTLFGDEPHPPYQRPPLSKAYLKREWTVDRLYLRPAEFWSGVGVDVVTGAPVTAIDPVARTLEVGGRKVAWTKLALATGTRPRPLPPEFAGISGVYELRGLADADRLEGEIRPGRRLLVLGGGYVGLETAAVAAKAGLVVTVVERAARILERVACAETSDVIRALHAGHGVRILEGRSVAGVEARDGTVAAVTLDDGTRLEVDAVLVGIGVLPRDELARAAGLTCENGIVVDVHGRTSMPGIWAAGDCASFPFQGLPTRLESVQNAVDQAECAADDMLGHARSYAPVPWFWSDQYDMKLQIVGLNRGYDAVLRRRSERGESLWYFRAGRMIAVDALNDARTYMAAKKLLEAGAVVTLDEVAAEGFDPVARMKRAAA</sequence>
<dbReference type="Gene3D" id="3.50.50.60">
    <property type="entry name" value="FAD/NAD(P)-binding domain"/>
    <property type="match status" value="2"/>
</dbReference>
<keyword evidence="3" id="KW-0274">FAD</keyword>
<evidence type="ECO:0000256" key="4">
    <source>
        <dbReference type="ARBA" id="ARBA00023002"/>
    </source>
</evidence>
<evidence type="ECO:0000259" key="5">
    <source>
        <dbReference type="Pfam" id="PF07992"/>
    </source>
</evidence>
<dbReference type="AlphaFoldDB" id="A0A9W6CNE3"/>
<comment type="caution">
    <text evidence="7">The sequence shown here is derived from an EMBL/GenBank/DDBJ whole genome shotgun (WGS) entry which is preliminary data.</text>
</comment>
<dbReference type="InterPro" id="IPR036188">
    <property type="entry name" value="FAD/NAD-bd_sf"/>
</dbReference>
<dbReference type="PRINTS" id="PR00411">
    <property type="entry name" value="PNDRDTASEI"/>
</dbReference>
<organism evidence="7 8">
    <name type="scientific">Xanthobacter flavus</name>
    <dbReference type="NCBI Taxonomy" id="281"/>
    <lineage>
        <taxon>Bacteria</taxon>
        <taxon>Pseudomonadati</taxon>
        <taxon>Pseudomonadota</taxon>
        <taxon>Alphaproteobacteria</taxon>
        <taxon>Hyphomicrobiales</taxon>
        <taxon>Xanthobacteraceae</taxon>
        <taxon>Xanthobacter</taxon>
    </lineage>
</organism>
<proteinExistence type="predicted"/>
<dbReference type="PANTHER" id="PTHR43557">
    <property type="entry name" value="APOPTOSIS-INDUCING FACTOR 1"/>
    <property type="match status" value="1"/>
</dbReference>
<dbReference type="PRINTS" id="PR00368">
    <property type="entry name" value="FADPNR"/>
</dbReference>
<evidence type="ECO:0000256" key="3">
    <source>
        <dbReference type="ARBA" id="ARBA00022827"/>
    </source>
</evidence>
<dbReference type="InterPro" id="IPR050446">
    <property type="entry name" value="FAD-oxidoreductase/Apoptosis"/>
</dbReference>
<evidence type="ECO:0000256" key="2">
    <source>
        <dbReference type="ARBA" id="ARBA00022630"/>
    </source>
</evidence>
<name>A0A9W6CNE3_XANFL</name>
<dbReference type="Gene3D" id="3.30.390.30">
    <property type="match status" value="1"/>
</dbReference>
<evidence type="ECO:0000259" key="6">
    <source>
        <dbReference type="Pfam" id="PF14759"/>
    </source>
</evidence>
<dbReference type="GO" id="GO:0005737">
    <property type="term" value="C:cytoplasm"/>
    <property type="evidence" value="ECO:0007669"/>
    <property type="project" value="TreeGrafter"/>
</dbReference>
<comment type="cofactor">
    <cofactor evidence="1">
        <name>FAD</name>
        <dbReference type="ChEBI" id="CHEBI:57692"/>
    </cofactor>
</comment>
<dbReference type="SUPFAM" id="SSF55424">
    <property type="entry name" value="FAD/NAD-linked reductases, dimerisation (C-terminal) domain"/>
    <property type="match status" value="1"/>
</dbReference>
<reference evidence="7" key="1">
    <citation type="submission" date="2022-12" db="EMBL/GenBank/DDBJ databases">
        <title>Reference genome sequencing for broad-spectrum identification of bacterial and archaeal isolates by mass spectrometry.</title>
        <authorList>
            <person name="Sekiguchi Y."/>
            <person name="Tourlousse D.M."/>
        </authorList>
    </citation>
    <scope>NUCLEOTIDE SEQUENCE</scope>
    <source>
        <strain evidence="7">301</strain>
    </source>
</reference>
<feature type="domain" description="FAD/NAD(P)-binding" evidence="5">
    <location>
        <begin position="14"/>
        <end position="309"/>
    </location>
</feature>
<dbReference type="InterPro" id="IPR028202">
    <property type="entry name" value="Reductase_C"/>
</dbReference>
<dbReference type="Pfam" id="PF07992">
    <property type="entry name" value="Pyr_redox_2"/>
    <property type="match status" value="1"/>
</dbReference>
<gene>
    <name evidence="7" type="ORF">XFLAVUS301_35880</name>
</gene>
<dbReference type="EMBL" id="BSDO01000005">
    <property type="protein sequence ID" value="GLI23914.1"/>
    <property type="molecule type" value="Genomic_DNA"/>
</dbReference>
<dbReference type="InterPro" id="IPR016156">
    <property type="entry name" value="FAD/NAD-linked_Rdtase_dimer_sf"/>
</dbReference>
<evidence type="ECO:0000313" key="7">
    <source>
        <dbReference type="EMBL" id="GLI23914.1"/>
    </source>
</evidence>
<dbReference type="PANTHER" id="PTHR43557:SF2">
    <property type="entry name" value="RIESKE DOMAIN-CONTAINING PROTEIN-RELATED"/>
    <property type="match status" value="1"/>
</dbReference>
<keyword evidence="4" id="KW-0560">Oxidoreductase</keyword>
<protein>
    <submittedName>
        <fullName evidence="7">Oxidoreductase</fullName>
    </submittedName>
</protein>
<dbReference type="InterPro" id="IPR023753">
    <property type="entry name" value="FAD/NAD-binding_dom"/>
</dbReference>
<evidence type="ECO:0000256" key="1">
    <source>
        <dbReference type="ARBA" id="ARBA00001974"/>
    </source>
</evidence>
<accession>A0A9W6CNE3</accession>
<dbReference type="Pfam" id="PF14759">
    <property type="entry name" value="Reductase_C"/>
    <property type="match status" value="1"/>
</dbReference>
<evidence type="ECO:0000313" key="8">
    <source>
        <dbReference type="Proteomes" id="UP001144397"/>
    </source>
</evidence>
<dbReference type="SUPFAM" id="SSF51905">
    <property type="entry name" value="FAD/NAD(P)-binding domain"/>
    <property type="match status" value="1"/>
</dbReference>